<feature type="transmembrane region" description="Helical" evidence="1">
    <location>
        <begin position="98"/>
        <end position="121"/>
    </location>
</feature>
<keyword evidence="1" id="KW-0472">Membrane</keyword>
<evidence type="ECO:0008006" key="3">
    <source>
        <dbReference type="Google" id="ProtNLM"/>
    </source>
</evidence>
<accession>A0A212L9E3</accession>
<feature type="transmembrane region" description="Helical" evidence="1">
    <location>
        <begin position="25"/>
        <end position="49"/>
    </location>
</feature>
<organism evidence="2">
    <name type="scientific">uncultured Desulfovibrio sp</name>
    <dbReference type="NCBI Taxonomy" id="167968"/>
    <lineage>
        <taxon>Bacteria</taxon>
        <taxon>Pseudomonadati</taxon>
        <taxon>Thermodesulfobacteriota</taxon>
        <taxon>Desulfovibrionia</taxon>
        <taxon>Desulfovibrionales</taxon>
        <taxon>Desulfovibrionaceae</taxon>
        <taxon>Desulfovibrio</taxon>
        <taxon>environmental samples</taxon>
    </lineage>
</organism>
<dbReference type="RefSeq" id="WP_232088339.1">
    <property type="nucleotide sequence ID" value="NZ_LT608333.1"/>
</dbReference>
<feature type="transmembrane region" description="Helical" evidence="1">
    <location>
        <begin position="141"/>
        <end position="158"/>
    </location>
</feature>
<dbReference type="EMBL" id="FMJC01000002">
    <property type="protein sequence ID" value="SCM74191.1"/>
    <property type="molecule type" value="Genomic_DNA"/>
</dbReference>
<evidence type="ECO:0000313" key="2">
    <source>
        <dbReference type="EMBL" id="SCM74191.1"/>
    </source>
</evidence>
<protein>
    <recommendedName>
        <fullName evidence="3">DUF106 domain-containing protein</fullName>
    </recommendedName>
</protein>
<keyword evidence="1" id="KW-1133">Transmembrane helix</keyword>
<keyword evidence="1" id="KW-0812">Transmembrane</keyword>
<proteinExistence type="predicted"/>
<dbReference type="AlphaFoldDB" id="A0A212L9E3"/>
<gene>
    <name evidence="2" type="ORF">KL86DES1_21787</name>
</gene>
<reference evidence="2" key="1">
    <citation type="submission" date="2016-08" db="EMBL/GenBank/DDBJ databases">
        <authorList>
            <person name="Seilhamer J.J."/>
        </authorList>
    </citation>
    <scope>NUCLEOTIDE SEQUENCE</scope>
    <source>
        <strain evidence="2">86-1</strain>
    </source>
</reference>
<sequence>MIDTFLVWLDPVLVLPFRVIPHPEVGYFFGVGCLALITVLLGLVTLSVANRLHAKRLKKYQDQMQHYHTLSEQALSTGSKETFKAVNRQGHEAFGYHFSLSGALFVASLWPIPIVFAWMQLRFGLLSPVLPFNLPLFGNQPGMVFWFLLYYIPLRMYFSKVWRKLQLRQREPLSEQKVMYP</sequence>
<name>A0A212L9E3_9BACT</name>
<evidence type="ECO:0000256" key="1">
    <source>
        <dbReference type="SAM" id="Phobius"/>
    </source>
</evidence>